<dbReference type="Proteomes" id="UP000245410">
    <property type="component" value="Unassembled WGS sequence"/>
</dbReference>
<dbReference type="GO" id="GO:0003677">
    <property type="term" value="F:DNA binding"/>
    <property type="evidence" value="ECO:0007669"/>
    <property type="project" value="InterPro"/>
</dbReference>
<dbReference type="EMBL" id="QGKR01000169">
    <property type="protein sequence ID" value="PWR09935.1"/>
    <property type="molecule type" value="Genomic_DNA"/>
</dbReference>
<dbReference type="SUPFAM" id="SSF47413">
    <property type="entry name" value="lambda repressor-like DNA-binding domains"/>
    <property type="match status" value="1"/>
</dbReference>
<proteinExistence type="predicted"/>
<dbReference type="Pfam" id="PF13560">
    <property type="entry name" value="HTH_31"/>
    <property type="match status" value="1"/>
</dbReference>
<evidence type="ECO:0000259" key="1">
    <source>
        <dbReference type="PROSITE" id="PS50943"/>
    </source>
</evidence>
<dbReference type="Gene3D" id="1.10.260.40">
    <property type="entry name" value="lambda repressor-like DNA-binding domains"/>
    <property type="match status" value="1"/>
</dbReference>
<evidence type="ECO:0000313" key="3">
    <source>
        <dbReference type="Proteomes" id="UP000245410"/>
    </source>
</evidence>
<accession>A0A317DB99</accession>
<dbReference type="PROSITE" id="PS50943">
    <property type="entry name" value="HTH_CROC1"/>
    <property type="match status" value="1"/>
</dbReference>
<dbReference type="SMART" id="SM00530">
    <property type="entry name" value="HTH_XRE"/>
    <property type="match status" value="1"/>
</dbReference>
<evidence type="ECO:0000313" key="2">
    <source>
        <dbReference type="EMBL" id="PWR09935.1"/>
    </source>
</evidence>
<dbReference type="InterPro" id="IPR010982">
    <property type="entry name" value="Lambda_DNA-bd_dom_sf"/>
</dbReference>
<organism evidence="2 3">
    <name type="scientific">Micromonospora acroterricola</name>
    <dbReference type="NCBI Taxonomy" id="2202421"/>
    <lineage>
        <taxon>Bacteria</taxon>
        <taxon>Bacillati</taxon>
        <taxon>Actinomycetota</taxon>
        <taxon>Actinomycetes</taxon>
        <taxon>Micromonosporales</taxon>
        <taxon>Micromonosporaceae</taxon>
        <taxon>Micromonospora</taxon>
    </lineage>
</organism>
<feature type="domain" description="HTH cro/C1-type" evidence="1">
    <location>
        <begin position="91"/>
        <end position="146"/>
    </location>
</feature>
<comment type="caution">
    <text evidence="2">The sequence shown here is derived from an EMBL/GenBank/DDBJ whole genome shotgun (WGS) entry which is preliminary data.</text>
</comment>
<protein>
    <recommendedName>
        <fullName evidence="1">HTH cro/C1-type domain-containing protein</fullName>
    </recommendedName>
</protein>
<sequence>MADHPASASPIHPSRLPTSSIHRVQHSRDVGVQAPGASYCETALRETPFTQHSRRRQYRGRLEAAMGADRRWYELPEAKQAASTGDFGVLLRVARTAARLTLAEAGQRCGYSAATLSRIERGRQPLTDVTVLRRLAEIFDIPPELFGLATGDGRRFNGLGGSLDRVLGEEPSREAGGGPVRRRDVLGGLAGIVGAAIPVTDDGPAGMPGRVVSSLEDALLGNAPAPTGPVDPARLRAALGTAWSDFHACRYTRLSSRLSGLVSMATSAHTIANVEDRSTTASTLAETYHLTTQVLIKLHEDGMAWSAMDRARQAAREADDPLLTAETARISAIVLRRSRHRARAEQTVISAAQALDAATGLTSIEQGCAYGRLLATAAYTAALSDRRDIAWELLTEADEASRRAGAGSGFAGVDVALYKISVARTLGDFGAAVQYARALRPERLGNVERRARYWEDVALALFGRGAHAEAYRALLAAEQTAPQEVRYRPWAQQLTGALLSVDRRQALPGLRSFAARTGIT</sequence>
<reference evidence="2 3" key="1">
    <citation type="submission" date="2018-05" db="EMBL/GenBank/DDBJ databases">
        <title>Micromonospora atacamensis sp. nov., a novel actinobacteria isolated from high altitude Atacama Desert soil.</title>
        <authorList>
            <person name="Carro L."/>
            <person name="Golinska P."/>
            <person name="Klenk H.-P."/>
            <person name="Goodfellow M."/>
        </authorList>
    </citation>
    <scope>NUCLEOTIDE SEQUENCE [LARGE SCALE GENOMIC DNA]</scope>
    <source>
        <strain evidence="2 3">5R2A7</strain>
    </source>
</reference>
<name>A0A317DB99_9ACTN</name>
<keyword evidence="3" id="KW-1185">Reference proteome</keyword>
<gene>
    <name evidence="2" type="ORF">DKT68_10660</name>
</gene>
<dbReference type="CDD" id="cd00093">
    <property type="entry name" value="HTH_XRE"/>
    <property type="match status" value="1"/>
</dbReference>
<dbReference type="AlphaFoldDB" id="A0A317DB99"/>
<dbReference type="InterPro" id="IPR001387">
    <property type="entry name" value="Cro/C1-type_HTH"/>
</dbReference>